<evidence type="ECO:0000313" key="2">
    <source>
        <dbReference type="EMBL" id="CAL13113.1"/>
    </source>
</evidence>
<keyword evidence="2" id="KW-0808">Transferase</keyword>
<evidence type="ECO:0000313" key="3">
    <source>
        <dbReference type="Proteomes" id="UP000000642"/>
    </source>
</evidence>
<dbReference type="PANTHER" id="PTHR22916:SF3">
    <property type="entry name" value="UDP-GLCNAC:BETAGAL BETA-1,3-N-ACETYLGLUCOSAMINYLTRANSFERASE-LIKE PROTEIN 1"/>
    <property type="match status" value="1"/>
</dbReference>
<dbReference type="InterPro" id="IPR029044">
    <property type="entry name" value="Nucleotide-diphossugar_trans"/>
</dbReference>
<dbReference type="CAZy" id="GT2">
    <property type="family name" value="Glycosyltransferase Family 2"/>
</dbReference>
<protein>
    <submittedName>
        <fullName evidence="2">Glycosyltransferase</fullName>
        <ecNumber evidence="2">2.4.-.-</ecNumber>
    </submittedName>
</protein>
<gene>
    <name evidence="2" type="primary">wbcG</name>
    <name evidence="2" type="ordered locus">YE3078</name>
</gene>
<dbReference type="Pfam" id="PF00535">
    <property type="entry name" value="Glycos_transf_2"/>
    <property type="match status" value="1"/>
</dbReference>
<sequence>MIDDIDVSVVIPVYNAERFIRTAISSVLSQEYVNIEVIIIDDGSTDSSGKIIQSINDDRIKYFKKENGGIVSALNFAIPKVHANIIARMDADDIMEPLRLRKQLDYMARYNLDVVGGNIKLIDENDRIIGRKKFPTNHFDIISSLPFINPLCHPATMIRTAVLKKANGYSLGTDGAEDFDLWCRLSRVCTFGSVPEDLLSYRLTSNSISQTLHLHRISLCTNSIRKNIPNAPIVFYSFSLYLSKSLAVLIYAAKYAYITKFKSFYYMISGFIRALNFSFKIHKGKNEC</sequence>
<dbReference type="EC" id="2.4.-.-" evidence="2"/>
<dbReference type="EMBL" id="AM286415">
    <property type="protein sequence ID" value="CAL13113.1"/>
    <property type="molecule type" value="Genomic_DNA"/>
</dbReference>
<dbReference type="RefSeq" id="WP_005167737.1">
    <property type="nucleotide sequence ID" value="NC_008800.1"/>
</dbReference>
<dbReference type="SUPFAM" id="SSF53448">
    <property type="entry name" value="Nucleotide-diphospho-sugar transferases"/>
    <property type="match status" value="1"/>
</dbReference>
<reference evidence="2 3" key="1">
    <citation type="journal article" date="2006" name="PLoS Genet.">
        <title>The complete genome sequence and comparative genome analysis of the high pathogenicity Yersinia enterocolitica strain 8081.</title>
        <authorList>
            <person name="Thomson N.R."/>
            <person name="Howard S."/>
            <person name="Wren B.W."/>
            <person name="Holden M.T.G."/>
            <person name="Crossman L."/>
            <person name="Challis G.L."/>
            <person name="Churcher C."/>
            <person name="Mungall K."/>
            <person name="Brooks K."/>
            <person name="Chillingworth T."/>
            <person name="Feltwell T."/>
            <person name="Abdellah Z."/>
            <person name="Hauser H."/>
            <person name="Jagels K."/>
            <person name="Maddison M."/>
            <person name="Moule S."/>
            <person name="Sanders M."/>
            <person name="Whitehead S."/>
            <person name="Quail M.A."/>
            <person name="Dougan G."/>
            <person name="Parkhill J."/>
            <person name="Prentice M.B."/>
        </authorList>
    </citation>
    <scope>NUCLEOTIDE SEQUENCE [LARGE SCALE GENOMIC DNA]</scope>
    <source>
        <strain evidence="3">NCTC 13174 / 8081</strain>
    </source>
</reference>
<dbReference type="KEGG" id="yen:YE3078"/>
<evidence type="ECO:0000259" key="1">
    <source>
        <dbReference type="Pfam" id="PF00535"/>
    </source>
</evidence>
<feature type="domain" description="Glycosyltransferase 2-like" evidence="1">
    <location>
        <begin position="8"/>
        <end position="159"/>
    </location>
</feature>
<dbReference type="GO" id="GO:0016758">
    <property type="term" value="F:hexosyltransferase activity"/>
    <property type="evidence" value="ECO:0007669"/>
    <property type="project" value="UniProtKB-ARBA"/>
</dbReference>
<dbReference type="Gene3D" id="3.90.550.10">
    <property type="entry name" value="Spore Coat Polysaccharide Biosynthesis Protein SpsA, Chain A"/>
    <property type="match status" value="1"/>
</dbReference>
<dbReference type="PANTHER" id="PTHR22916">
    <property type="entry name" value="GLYCOSYLTRANSFERASE"/>
    <property type="match status" value="1"/>
</dbReference>
<dbReference type="HOGENOM" id="CLU_025996_0_9_6"/>
<accession>A1JN68</accession>
<dbReference type="Proteomes" id="UP000000642">
    <property type="component" value="Chromosome"/>
</dbReference>
<name>A1JN68_YERE8</name>
<keyword evidence="2" id="KW-0328">Glycosyltransferase</keyword>
<dbReference type="eggNOG" id="COG1215">
    <property type="taxonomic scope" value="Bacteria"/>
</dbReference>
<dbReference type="AlphaFoldDB" id="A1JN68"/>
<dbReference type="OrthoDB" id="6813549at2"/>
<organism evidence="2 3">
    <name type="scientific">Yersinia enterocolitica serotype O:8 / biotype 1B (strain NCTC 13174 / 8081)</name>
    <dbReference type="NCBI Taxonomy" id="393305"/>
    <lineage>
        <taxon>Bacteria</taxon>
        <taxon>Pseudomonadati</taxon>
        <taxon>Pseudomonadota</taxon>
        <taxon>Gammaproteobacteria</taxon>
        <taxon>Enterobacterales</taxon>
        <taxon>Yersiniaceae</taxon>
        <taxon>Yersinia</taxon>
    </lineage>
</organism>
<proteinExistence type="predicted"/>
<dbReference type="InterPro" id="IPR001173">
    <property type="entry name" value="Glyco_trans_2-like"/>
</dbReference>
<dbReference type="PATRIC" id="fig|393305.7.peg.3275"/>